<dbReference type="Proteomes" id="UP001652431">
    <property type="component" value="Unassembled WGS sequence"/>
</dbReference>
<dbReference type="SMART" id="SM00382">
    <property type="entry name" value="AAA"/>
    <property type="match status" value="1"/>
</dbReference>
<dbReference type="Gene3D" id="3.40.50.300">
    <property type="entry name" value="P-loop containing nucleotide triphosphate hydrolases"/>
    <property type="match status" value="1"/>
</dbReference>
<keyword evidence="5 9" id="KW-0547">Nucleotide-binding</keyword>
<dbReference type="InterPro" id="IPR017871">
    <property type="entry name" value="ABC_transporter-like_CS"/>
</dbReference>
<keyword evidence="6 9" id="KW-0067">ATP-binding</keyword>
<accession>A0ABT2RPL0</accession>
<evidence type="ECO:0000313" key="12">
    <source>
        <dbReference type="Proteomes" id="UP001652431"/>
    </source>
</evidence>
<evidence type="ECO:0000256" key="8">
    <source>
        <dbReference type="ARBA" id="ARBA00023306"/>
    </source>
</evidence>
<keyword evidence="4 9" id="KW-0132">Cell division</keyword>
<dbReference type="SUPFAM" id="SSF52540">
    <property type="entry name" value="P-loop containing nucleoside triphosphate hydrolases"/>
    <property type="match status" value="1"/>
</dbReference>
<evidence type="ECO:0000256" key="9">
    <source>
        <dbReference type="RuleBase" id="RU365094"/>
    </source>
</evidence>
<dbReference type="EMBL" id="JAOQJU010000018">
    <property type="protein sequence ID" value="MCU6687356.1"/>
    <property type="molecule type" value="Genomic_DNA"/>
</dbReference>
<name>A0ABT2RPL0_9FIRM</name>
<keyword evidence="3 9" id="KW-1003">Cell membrane</keyword>
<dbReference type="PROSITE" id="PS00211">
    <property type="entry name" value="ABC_TRANSPORTER_1"/>
    <property type="match status" value="1"/>
</dbReference>
<evidence type="ECO:0000256" key="7">
    <source>
        <dbReference type="ARBA" id="ARBA00023136"/>
    </source>
</evidence>
<dbReference type="PANTHER" id="PTHR24220:SF470">
    <property type="entry name" value="CELL DIVISION ATP-BINDING PROTEIN FTSE"/>
    <property type="match status" value="1"/>
</dbReference>
<keyword evidence="7 9" id="KW-0472">Membrane</keyword>
<dbReference type="RefSeq" id="WP_158371010.1">
    <property type="nucleotide sequence ID" value="NZ_JAOQJU010000018.1"/>
</dbReference>
<comment type="similarity">
    <text evidence="1 9">Belongs to the ABC transporter superfamily.</text>
</comment>
<comment type="caution">
    <text evidence="11">The sequence shown here is derived from an EMBL/GenBank/DDBJ whole genome shotgun (WGS) entry which is preliminary data.</text>
</comment>
<dbReference type="NCBIfam" id="TIGR02673">
    <property type="entry name" value="FtsE"/>
    <property type="match status" value="1"/>
</dbReference>
<evidence type="ECO:0000256" key="6">
    <source>
        <dbReference type="ARBA" id="ARBA00022840"/>
    </source>
</evidence>
<dbReference type="InterPro" id="IPR015854">
    <property type="entry name" value="ABC_transpr_LolD-like"/>
</dbReference>
<reference evidence="11 12" key="1">
    <citation type="journal article" date="2021" name="ISME Commun">
        <title>Automated analysis of genomic sequences facilitates high-throughput and comprehensive description of bacteria.</title>
        <authorList>
            <person name="Hitch T.C.A."/>
        </authorList>
    </citation>
    <scope>NUCLEOTIDE SEQUENCE [LARGE SCALE GENOMIC DNA]</scope>
    <source>
        <strain evidence="11 12">Sanger_03</strain>
    </source>
</reference>
<gene>
    <name evidence="9 11" type="primary">ftsE</name>
    <name evidence="11" type="ORF">OCV99_12580</name>
</gene>
<comment type="subunit">
    <text evidence="9">Homodimer. Forms a membrane-associated complex with FtsX.</text>
</comment>
<evidence type="ECO:0000256" key="5">
    <source>
        <dbReference type="ARBA" id="ARBA00022741"/>
    </source>
</evidence>
<dbReference type="PROSITE" id="PS50893">
    <property type="entry name" value="ABC_TRANSPORTER_2"/>
    <property type="match status" value="1"/>
</dbReference>
<dbReference type="GO" id="GO:0051301">
    <property type="term" value="P:cell division"/>
    <property type="evidence" value="ECO:0007669"/>
    <property type="project" value="UniProtKB-KW"/>
</dbReference>
<evidence type="ECO:0000256" key="2">
    <source>
        <dbReference type="ARBA" id="ARBA00020019"/>
    </source>
</evidence>
<keyword evidence="8 9" id="KW-0131">Cell cycle</keyword>
<comment type="subcellular location">
    <subcellularLocation>
        <location evidence="9">Cell membrane</location>
        <topology evidence="9">Peripheral membrane protein</topology>
        <orientation evidence="9">Cytoplasmic side</orientation>
    </subcellularLocation>
</comment>
<keyword evidence="12" id="KW-1185">Reference proteome</keyword>
<protein>
    <recommendedName>
        <fullName evidence="2 9">Cell division ATP-binding protein FtsE</fullName>
    </recommendedName>
</protein>
<evidence type="ECO:0000256" key="1">
    <source>
        <dbReference type="ARBA" id="ARBA00005417"/>
    </source>
</evidence>
<proteinExistence type="inferred from homology"/>
<evidence type="ECO:0000313" key="11">
    <source>
        <dbReference type="EMBL" id="MCU6687356.1"/>
    </source>
</evidence>
<dbReference type="PROSITE" id="PS00675">
    <property type="entry name" value="SIGMA54_INTERACT_1"/>
    <property type="match status" value="1"/>
</dbReference>
<dbReference type="InterPro" id="IPR003593">
    <property type="entry name" value="AAA+_ATPase"/>
</dbReference>
<dbReference type="Pfam" id="PF00005">
    <property type="entry name" value="ABC_tran"/>
    <property type="match status" value="1"/>
</dbReference>
<sequence>MIELTEVTKEYSKGVAALNGVNLKIDQGEFVFIVGDSGSGKSTLIRLLMKELEPTSGTIVVNGQNLGRLRHRKIPKYRRCLGVVYQDFRLLKDRNIYDNIAFAQRVVEQPVRVIKQKVPAALSLVGLAQKYKSFPQELSGGEQQRVAIARAIVNEPAILLADEPTGNLDPTNSWEIMKLLEEANERGTTVLVVTHNQEIVNAMQKRVVTMNKGVIVSDEQKGGYNHEN</sequence>
<organism evidence="11 12">
    <name type="scientific">Dorea acetigenes</name>
    <dbReference type="NCBI Taxonomy" id="2981787"/>
    <lineage>
        <taxon>Bacteria</taxon>
        <taxon>Bacillati</taxon>
        <taxon>Bacillota</taxon>
        <taxon>Clostridia</taxon>
        <taxon>Lachnospirales</taxon>
        <taxon>Lachnospiraceae</taxon>
        <taxon>Dorea</taxon>
    </lineage>
</organism>
<feature type="domain" description="ABC transporter" evidence="10">
    <location>
        <begin position="2"/>
        <end position="228"/>
    </location>
</feature>
<evidence type="ECO:0000256" key="4">
    <source>
        <dbReference type="ARBA" id="ARBA00022618"/>
    </source>
</evidence>
<dbReference type="InterPro" id="IPR025662">
    <property type="entry name" value="Sigma_54_int_dom_ATP-bd_1"/>
</dbReference>
<dbReference type="InterPro" id="IPR003439">
    <property type="entry name" value="ABC_transporter-like_ATP-bd"/>
</dbReference>
<evidence type="ECO:0000259" key="10">
    <source>
        <dbReference type="PROSITE" id="PS50893"/>
    </source>
</evidence>
<dbReference type="InterPro" id="IPR027417">
    <property type="entry name" value="P-loop_NTPase"/>
</dbReference>
<evidence type="ECO:0000256" key="3">
    <source>
        <dbReference type="ARBA" id="ARBA00022475"/>
    </source>
</evidence>
<dbReference type="InterPro" id="IPR005286">
    <property type="entry name" value="Cell_div_FtsE"/>
</dbReference>
<comment type="function">
    <text evidence="9">Part of the ABC transporter FtsEX involved in cellular division.</text>
</comment>
<dbReference type="GO" id="GO:0005524">
    <property type="term" value="F:ATP binding"/>
    <property type="evidence" value="ECO:0007669"/>
    <property type="project" value="UniProtKB-KW"/>
</dbReference>
<dbReference type="PANTHER" id="PTHR24220">
    <property type="entry name" value="IMPORT ATP-BINDING PROTEIN"/>
    <property type="match status" value="1"/>
</dbReference>